<organism evidence="2">
    <name type="scientific">Arundo donax</name>
    <name type="common">Giant reed</name>
    <name type="synonym">Donax arundinaceus</name>
    <dbReference type="NCBI Taxonomy" id="35708"/>
    <lineage>
        <taxon>Eukaryota</taxon>
        <taxon>Viridiplantae</taxon>
        <taxon>Streptophyta</taxon>
        <taxon>Embryophyta</taxon>
        <taxon>Tracheophyta</taxon>
        <taxon>Spermatophyta</taxon>
        <taxon>Magnoliopsida</taxon>
        <taxon>Liliopsida</taxon>
        <taxon>Poales</taxon>
        <taxon>Poaceae</taxon>
        <taxon>PACMAD clade</taxon>
        <taxon>Arundinoideae</taxon>
        <taxon>Arundineae</taxon>
        <taxon>Arundo</taxon>
    </lineage>
</organism>
<protein>
    <submittedName>
        <fullName evidence="2">Uncharacterized protein</fullName>
    </submittedName>
</protein>
<sequence>MPSNTAISQAANKVVELNLGSLNSLFIPCSIIMFSYVSRKWSVSRTGPSLKFPPGVSPSRIFDILSAISTVLHVA</sequence>
<proteinExistence type="predicted"/>
<accession>A0A0A9BHZ3</accession>
<evidence type="ECO:0000313" key="2">
    <source>
        <dbReference type="EMBL" id="JAD60845.1"/>
    </source>
</evidence>
<dbReference type="EMBL" id="GBRH01237050">
    <property type="protein sequence ID" value="JAD60845.1"/>
    <property type="molecule type" value="Transcribed_RNA"/>
</dbReference>
<reference evidence="2" key="2">
    <citation type="journal article" date="2015" name="Data Brief">
        <title>Shoot transcriptome of the giant reed, Arundo donax.</title>
        <authorList>
            <person name="Barrero R.A."/>
            <person name="Guerrero F.D."/>
            <person name="Moolhuijzen P."/>
            <person name="Goolsby J.A."/>
            <person name="Tidwell J."/>
            <person name="Bellgard S.E."/>
            <person name="Bellgard M.I."/>
        </authorList>
    </citation>
    <scope>NUCLEOTIDE SEQUENCE</scope>
    <source>
        <tissue evidence="2">Shoot tissue taken approximately 20 cm above the soil surface</tissue>
    </source>
</reference>
<evidence type="ECO:0000256" key="1">
    <source>
        <dbReference type="SAM" id="Phobius"/>
    </source>
</evidence>
<keyword evidence="1" id="KW-0812">Transmembrane</keyword>
<keyword evidence="1" id="KW-0472">Membrane</keyword>
<reference evidence="2" key="1">
    <citation type="submission" date="2014-09" db="EMBL/GenBank/DDBJ databases">
        <authorList>
            <person name="Magalhaes I.L.F."/>
            <person name="Oliveira U."/>
            <person name="Santos F.R."/>
            <person name="Vidigal T.H.D.A."/>
            <person name="Brescovit A.D."/>
            <person name="Santos A.J."/>
        </authorList>
    </citation>
    <scope>NUCLEOTIDE SEQUENCE</scope>
    <source>
        <tissue evidence="2">Shoot tissue taken approximately 20 cm above the soil surface</tissue>
    </source>
</reference>
<name>A0A0A9BHZ3_ARUDO</name>
<keyword evidence="1" id="KW-1133">Transmembrane helix</keyword>
<feature type="transmembrane region" description="Helical" evidence="1">
    <location>
        <begin position="20"/>
        <end position="37"/>
    </location>
</feature>
<dbReference type="AlphaFoldDB" id="A0A0A9BHZ3"/>